<dbReference type="EMBL" id="JAVFHQ010000008">
    <property type="protein sequence ID" value="KAK4548178.1"/>
    <property type="molecule type" value="Genomic_DNA"/>
</dbReference>
<dbReference type="GO" id="GO:0016747">
    <property type="term" value="F:acyltransferase activity, transferring groups other than amino-acyl groups"/>
    <property type="evidence" value="ECO:0007669"/>
    <property type="project" value="TreeGrafter"/>
</dbReference>
<evidence type="ECO:0000256" key="1">
    <source>
        <dbReference type="ARBA" id="ARBA00022679"/>
    </source>
</evidence>
<dbReference type="PANTHER" id="PTHR31642:SF310">
    <property type="entry name" value="FATTY ALCOHOL:CAFFEOYL-COA ACYLTRANSFERASE"/>
    <property type="match status" value="1"/>
</dbReference>
<comment type="caution">
    <text evidence="2">The sequence shown here is derived from an EMBL/GenBank/DDBJ whole genome shotgun (WGS) entry which is preliminary data.</text>
</comment>
<accession>A0AAV9JRD7</accession>
<dbReference type="Gene3D" id="3.30.559.10">
    <property type="entry name" value="Chloramphenicol acetyltransferase-like domain"/>
    <property type="match status" value="2"/>
</dbReference>
<dbReference type="InterPro" id="IPR023213">
    <property type="entry name" value="CAT-like_dom_sf"/>
</dbReference>
<reference evidence="2 3" key="1">
    <citation type="submission" date="2021-11" db="EMBL/GenBank/DDBJ databases">
        <title>Black yeast isolated from Biological Soil Crust.</title>
        <authorList>
            <person name="Kurbessoian T."/>
        </authorList>
    </citation>
    <scope>NUCLEOTIDE SEQUENCE [LARGE SCALE GENOMIC DNA]</scope>
    <source>
        <strain evidence="2 3">CCFEE 5522</strain>
    </source>
</reference>
<keyword evidence="3" id="KW-1185">Reference proteome</keyword>
<dbReference type="AlphaFoldDB" id="A0AAV9JRD7"/>
<organism evidence="2 3">
    <name type="scientific">Oleoguttula mirabilis</name>
    <dbReference type="NCBI Taxonomy" id="1507867"/>
    <lineage>
        <taxon>Eukaryota</taxon>
        <taxon>Fungi</taxon>
        <taxon>Dikarya</taxon>
        <taxon>Ascomycota</taxon>
        <taxon>Pezizomycotina</taxon>
        <taxon>Dothideomycetes</taxon>
        <taxon>Dothideomycetidae</taxon>
        <taxon>Mycosphaerellales</taxon>
        <taxon>Teratosphaeriaceae</taxon>
        <taxon>Oleoguttula</taxon>
    </lineage>
</organism>
<dbReference type="Pfam" id="PF02458">
    <property type="entry name" value="Transferase"/>
    <property type="match status" value="1"/>
</dbReference>
<gene>
    <name evidence="2" type="ORF">LTR36_010047</name>
</gene>
<sequence length="468" mass="51138">MANLETKTLDLSAFDQAIVRVYVRILYGFAFTNPAKIPEAVETIRQALLATQARYPFIGGALEPDGTDEKQNVLRCTFQEPMPAKSHPAMFVVKKLSLIGFPQTYHELTRQGAPPSAMTKELLSSLPEHPKPGETCPAFGLQVNFIKGGLILCFAFHHTIFDGVSSRMFLQAFTDRVRDNTRSDAVPIDFGAQRRLSWPTDCSQLRLDDFPEYTCAEVQLRVAPSRSSVSHILTFSSEGLAQLKAGVSAYLEATGVHPDVSTADCLSGLLWVAVMRARRERLSATDVTRYAIAVDVRHKLPLPEGYFGNAVLHTVATASVSELIGPQSAIDVASIGLAASRIRHAVNSVNTAYVHKRLNLFASLSDPTSAAVAFKRAIDMPNTGLDFSDWREQGADLEFQIPGAGSITPDWVRKTWSANEGAVNIMPRKGGKKGPADWEVLLALSVEDMERVCSSADGLGYWASRVVE</sequence>
<name>A0AAV9JRD7_9PEZI</name>
<evidence type="ECO:0000313" key="2">
    <source>
        <dbReference type="EMBL" id="KAK4548178.1"/>
    </source>
</evidence>
<dbReference type="PANTHER" id="PTHR31642">
    <property type="entry name" value="TRICHOTHECENE 3-O-ACETYLTRANSFERASE"/>
    <property type="match status" value="1"/>
</dbReference>
<proteinExistence type="predicted"/>
<dbReference type="InterPro" id="IPR050317">
    <property type="entry name" value="Plant_Fungal_Acyltransferase"/>
</dbReference>
<evidence type="ECO:0000313" key="3">
    <source>
        <dbReference type="Proteomes" id="UP001324427"/>
    </source>
</evidence>
<protein>
    <submittedName>
        <fullName evidence="2">Uncharacterized protein</fullName>
    </submittedName>
</protein>
<keyword evidence="1" id="KW-0808">Transferase</keyword>
<dbReference type="Proteomes" id="UP001324427">
    <property type="component" value="Unassembled WGS sequence"/>
</dbReference>